<keyword evidence="5" id="KW-0337">GPI-anchor biosynthesis</keyword>
<evidence type="ECO:0000256" key="3">
    <source>
        <dbReference type="ARBA" id="ARBA00022989"/>
    </source>
</evidence>
<keyword evidence="2 5" id="KW-0812">Transmembrane</keyword>
<dbReference type="KEGG" id="dci:103517789"/>
<dbReference type="PaxDb" id="121845-A0A1S4ELL9"/>
<evidence type="ECO:0000256" key="2">
    <source>
        <dbReference type="ARBA" id="ARBA00022692"/>
    </source>
</evidence>
<reference evidence="7" key="1">
    <citation type="submission" date="2025-08" db="UniProtKB">
        <authorList>
            <consortium name="RefSeq"/>
        </authorList>
    </citation>
    <scope>IDENTIFICATION</scope>
</reference>
<sequence>MDFIPNIGINNNYRFLHEKFISNNNGTTFAESVTILMSPTLLIVPSQLIVYTLLNPSNPRKSPAFNYFLIYLVEFVCIALPMITFTTIFSNYFAFYFILMTLLLFIMLSFTSVIDDDNIERVIAIPKRPTITYFRCIVNMGSAIAILGVDFKIFPRRFAKTETFGFGVMDAGVGLYIVSNALTTPVNIMDTNSINMNNFYKSIKHTVPLIVLGTARVIVLESLNYQQHITEYGVHLNFFFILSIIKFIVPLTLPFMKPSSLYFYTIALTVMQQMILMYRAQDWVLSNALRNNFLDANREGIVSILGYLSLYLGGVAIGLQFPNKRGAKVRDNMEFVLKLGAASVVLGLLTGYTYSAFGISRRLTNSCYILFILLVSVLILILCLLSEALLINFTKKASNVPEIFKAINQYPLLFFILANLLTGIVNLSVNAIYIGPVTSFLILICYMFTLCSITIGFYVRTRKD</sequence>
<feature type="transmembrane region" description="Helical" evidence="5">
    <location>
        <begin position="412"/>
        <end position="434"/>
    </location>
</feature>
<dbReference type="GO" id="GO:0005789">
    <property type="term" value="C:endoplasmic reticulum membrane"/>
    <property type="evidence" value="ECO:0007669"/>
    <property type="project" value="UniProtKB-SubCell"/>
</dbReference>
<feature type="transmembrane region" description="Helical" evidence="5">
    <location>
        <begin position="92"/>
        <end position="111"/>
    </location>
</feature>
<keyword evidence="5" id="KW-0256">Endoplasmic reticulum</keyword>
<comment type="subcellular location">
    <subcellularLocation>
        <location evidence="5">Endoplasmic reticulum membrane</location>
        <topology evidence="5">Multi-pass membrane protein</topology>
    </subcellularLocation>
    <subcellularLocation>
        <location evidence="1">Membrane</location>
        <topology evidence="1">Multi-pass membrane protein</topology>
    </subcellularLocation>
</comment>
<dbReference type="PANTHER" id="PTHR20661">
    <property type="entry name" value="PHOSPHATIDYLINOSITOL-GLYCAN BIOSYNTHESIS CLASS W PROTEIN"/>
    <property type="match status" value="1"/>
</dbReference>
<proteinExistence type="inferred from homology"/>
<feature type="transmembrane region" description="Helical" evidence="5">
    <location>
        <begin position="66"/>
        <end position="86"/>
    </location>
</feature>
<keyword evidence="5" id="KW-0012">Acyltransferase</keyword>
<feature type="transmembrane region" description="Helical" evidence="5">
    <location>
        <begin position="440"/>
        <end position="459"/>
    </location>
</feature>
<feature type="transmembrane region" description="Helical" evidence="5">
    <location>
        <begin position="335"/>
        <end position="357"/>
    </location>
</feature>
<dbReference type="UniPathway" id="UPA00196"/>
<dbReference type="PIRSF" id="PIRSF017321">
    <property type="entry name" value="GWT1"/>
    <property type="match status" value="1"/>
</dbReference>
<dbReference type="STRING" id="121845.A0A1S4ELL9"/>
<feature type="transmembrane region" description="Helical" evidence="5">
    <location>
        <begin position="132"/>
        <end position="151"/>
    </location>
</feature>
<feature type="transmembrane region" description="Helical" evidence="5">
    <location>
        <begin position="163"/>
        <end position="182"/>
    </location>
</feature>
<protein>
    <recommendedName>
        <fullName evidence="5">Phosphatidylinositol-glycan biosynthesis class W protein</fullName>
        <ecNumber evidence="5">2.3.-.-</ecNumber>
    </recommendedName>
</protein>
<dbReference type="RefSeq" id="XP_017303071.1">
    <property type="nucleotide sequence ID" value="XM_017447582.2"/>
</dbReference>
<evidence type="ECO:0000256" key="5">
    <source>
        <dbReference type="RuleBase" id="RU280819"/>
    </source>
</evidence>
<dbReference type="GO" id="GO:0032216">
    <property type="term" value="F:glucosaminyl-phosphatidylinositol O-acyltransferase activity"/>
    <property type="evidence" value="ECO:0007669"/>
    <property type="project" value="TreeGrafter"/>
</dbReference>
<feature type="transmembrane region" description="Helical" evidence="5">
    <location>
        <begin position="232"/>
        <end position="249"/>
    </location>
</feature>
<dbReference type="InterPro" id="IPR009447">
    <property type="entry name" value="PIGW/GWT1"/>
</dbReference>
<comment type="similarity">
    <text evidence="5">Belongs to the PIGW family.</text>
</comment>
<dbReference type="EC" id="2.3.-.-" evidence="5"/>
<comment type="function">
    <text evidence="5">A acetyltransferase, which acetylates the inositol ring of phosphatidylinositol during biosynthesis of GPI-anchor.</text>
</comment>
<evidence type="ECO:0000313" key="7">
    <source>
        <dbReference type="RefSeq" id="XP_017303071.1"/>
    </source>
</evidence>
<dbReference type="Proteomes" id="UP000079169">
    <property type="component" value="Unplaced"/>
</dbReference>
<feature type="transmembrane region" description="Helical" evidence="5">
    <location>
        <begin position="369"/>
        <end position="391"/>
    </location>
</feature>
<dbReference type="GeneID" id="103517789"/>
<evidence type="ECO:0000256" key="4">
    <source>
        <dbReference type="ARBA" id="ARBA00023136"/>
    </source>
</evidence>
<keyword evidence="6" id="KW-1185">Reference proteome</keyword>
<gene>
    <name evidence="7" type="primary">LOC103517789</name>
</gene>
<dbReference type="AlphaFoldDB" id="A0A1S4ELL9"/>
<dbReference type="PANTHER" id="PTHR20661:SF0">
    <property type="entry name" value="PHOSPHATIDYLINOSITOL-GLYCAN BIOSYNTHESIS CLASS W PROTEIN"/>
    <property type="match status" value="1"/>
</dbReference>
<evidence type="ECO:0000313" key="6">
    <source>
        <dbReference type="Proteomes" id="UP000079169"/>
    </source>
</evidence>
<name>A0A1S4ELL9_DIACI</name>
<keyword evidence="3 5" id="KW-1133">Transmembrane helix</keyword>
<dbReference type="GO" id="GO:0006506">
    <property type="term" value="P:GPI anchor biosynthetic process"/>
    <property type="evidence" value="ECO:0007669"/>
    <property type="project" value="UniProtKB-UniPathway"/>
</dbReference>
<evidence type="ECO:0000256" key="1">
    <source>
        <dbReference type="ARBA" id="ARBA00004141"/>
    </source>
</evidence>
<feature type="transmembrane region" description="Helical" evidence="5">
    <location>
        <begin position="300"/>
        <end position="323"/>
    </location>
</feature>
<comment type="pathway">
    <text evidence="5">Glycolipid biosynthesis; glycosylphosphatidylinositol-anchor biosynthesis.</text>
</comment>
<dbReference type="OMA" id="GLYVMQP"/>
<accession>A0A1S4ELL9</accession>
<dbReference type="Pfam" id="PF06423">
    <property type="entry name" value="GWT1"/>
    <property type="match status" value="1"/>
</dbReference>
<dbReference type="GO" id="GO:0072659">
    <property type="term" value="P:protein localization to plasma membrane"/>
    <property type="evidence" value="ECO:0007669"/>
    <property type="project" value="TreeGrafter"/>
</dbReference>
<organism evidence="6 7">
    <name type="scientific">Diaphorina citri</name>
    <name type="common">Asian citrus psyllid</name>
    <dbReference type="NCBI Taxonomy" id="121845"/>
    <lineage>
        <taxon>Eukaryota</taxon>
        <taxon>Metazoa</taxon>
        <taxon>Ecdysozoa</taxon>
        <taxon>Arthropoda</taxon>
        <taxon>Hexapoda</taxon>
        <taxon>Insecta</taxon>
        <taxon>Pterygota</taxon>
        <taxon>Neoptera</taxon>
        <taxon>Paraneoptera</taxon>
        <taxon>Hemiptera</taxon>
        <taxon>Sternorrhyncha</taxon>
        <taxon>Psylloidea</taxon>
        <taxon>Psyllidae</taxon>
        <taxon>Diaphorininae</taxon>
        <taxon>Diaphorina</taxon>
    </lineage>
</organism>
<keyword evidence="4 5" id="KW-0472">Membrane</keyword>
<feature type="transmembrane region" description="Helical" evidence="5">
    <location>
        <begin position="203"/>
        <end position="220"/>
    </location>
</feature>
<keyword evidence="5" id="KW-0808">Transferase</keyword>